<keyword evidence="2" id="KW-1185">Reference proteome</keyword>
<dbReference type="AlphaFoldDB" id="A0A0D2MHN2"/>
<dbReference type="GeneID" id="25730873"/>
<dbReference type="EMBL" id="KK104027">
    <property type="protein sequence ID" value="KIY94550.1"/>
    <property type="molecule type" value="Genomic_DNA"/>
</dbReference>
<dbReference type="PANTHER" id="PTHR35585">
    <property type="entry name" value="HHE DOMAIN PROTEIN (AFU_ORTHOLOGUE AFUA_4G00730)"/>
    <property type="match status" value="1"/>
</dbReference>
<gene>
    <name evidence="1" type="ORF">MNEG_13413</name>
</gene>
<dbReference type="KEGG" id="mng:MNEG_13413"/>
<reference evidence="1 2" key="1">
    <citation type="journal article" date="2013" name="BMC Genomics">
        <title>Reconstruction of the lipid metabolism for the microalga Monoraphidium neglectum from its genome sequence reveals characteristics suitable for biofuel production.</title>
        <authorList>
            <person name="Bogen C."/>
            <person name="Al-Dilaimi A."/>
            <person name="Albersmeier A."/>
            <person name="Wichmann J."/>
            <person name="Grundmann M."/>
            <person name="Rupp O."/>
            <person name="Lauersen K.J."/>
            <person name="Blifernez-Klassen O."/>
            <person name="Kalinowski J."/>
            <person name="Goesmann A."/>
            <person name="Mussgnug J.H."/>
            <person name="Kruse O."/>
        </authorList>
    </citation>
    <scope>NUCLEOTIDE SEQUENCE [LARGE SCALE GENOMIC DNA]</scope>
    <source>
        <strain evidence="1 2">SAG 48.87</strain>
    </source>
</reference>
<proteinExistence type="predicted"/>
<dbReference type="RefSeq" id="XP_013893570.1">
    <property type="nucleotide sequence ID" value="XM_014038116.1"/>
</dbReference>
<sequence length="99" mass="11158">MGCSQMRADAPGFDARVEDLYRALRHHVEDEDEELDKFAAEVDPSELRQLGDKFTSVKGYLPTRPHLNAPDKPSDGLVVADRLTAPIDRLRDAAEQRRV</sequence>
<organism evidence="1 2">
    <name type="scientific">Monoraphidium neglectum</name>
    <dbReference type="NCBI Taxonomy" id="145388"/>
    <lineage>
        <taxon>Eukaryota</taxon>
        <taxon>Viridiplantae</taxon>
        <taxon>Chlorophyta</taxon>
        <taxon>core chlorophytes</taxon>
        <taxon>Chlorophyceae</taxon>
        <taxon>CS clade</taxon>
        <taxon>Sphaeropleales</taxon>
        <taxon>Selenastraceae</taxon>
        <taxon>Monoraphidium</taxon>
    </lineage>
</organism>
<protein>
    <submittedName>
        <fullName evidence="1">Hemerythrin HHE cation bindingdomain-containing protein</fullName>
    </submittedName>
</protein>
<dbReference type="Proteomes" id="UP000054498">
    <property type="component" value="Unassembled WGS sequence"/>
</dbReference>
<dbReference type="PANTHER" id="PTHR35585:SF1">
    <property type="entry name" value="HHE DOMAIN PROTEIN (AFU_ORTHOLOGUE AFUA_4G00730)"/>
    <property type="match status" value="1"/>
</dbReference>
<name>A0A0D2MHN2_9CHLO</name>
<evidence type="ECO:0000313" key="2">
    <source>
        <dbReference type="Proteomes" id="UP000054498"/>
    </source>
</evidence>
<dbReference type="OrthoDB" id="9983919at2759"/>
<evidence type="ECO:0000313" key="1">
    <source>
        <dbReference type="EMBL" id="KIY94550.1"/>
    </source>
</evidence>
<accession>A0A0D2MHN2</accession>